<dbReference type="PANTHER" id="PTHR33116:SF78">
    <property type="entry name" value="OS12G0587133 PROTEIN"/>
    <property type="match status" value="1"/>
</dbReference>
<protein>
    <submittedName>
        <fullName evidence="1">Uncharacterized protein</fullName>
    </submittedName>
</protein>
<dbReference type="PANTHER" id="PTHR33116">
    <property type="entry name" value="REVERSE TRANSCRIPTASE ZINC-BINDING DOMAIN-CONTAINING PROTEIN-RELATED-RELATED"/>
    <property type="match status" value="1"/>
</dbReference>
<proteinExistence type="predicted"/>
<organism evidence="1">
    <name type="scientific">Sesamum radiatum</name>
    <name type="common">Black benniseed</name>
    <dbReference type="NCBI Taxonomy" id="300843"/>
    <lineage>
        <taxon>Eukaryota</taxon>
        <taxon>Viridiplantae</taxon>
        <taxon>Streptophyta</taxon>
        <taxon>Embryophyta</taxon>
        <taxon>Tracheophyta</taxon>
        <taxon>Spermatophyta</taxon>
        <taxon>Magnoliopsida</taxon>
        <taxon>eudicotyledons</taxon>
        <taxon>Gunneridae</taxon>
        <taxon>Pentapetalae</taxon>
        <taxon>asterids</taxon>
        <taxon>lamiids</taxon>
        <taxon>Lamiales</taxon>
        <taxon>Pedaliaceae</taxon>
        <taxon>Sesamum</taxon>
    </lineage>
</organism>
<sequence length="357" mass="40604">MICLDFLTLERVPPSSLPRLPLLTSRLTIADCKPLFQRVDERIKGWEGIHLSFADRVQLIQSVLMALNAYWAMAFILPKGIIRKGRNCYVPSYGRDNRGGYAKVAWSQVCRPKEEGGLGIRNVMALNKALMSRHLWRLITQDRTSIWVKWVITVRLRMHSIWTVSDRVGSWGWRKLLLRPLLLPFIEYRIGNVEFFSIWHDPWHPIGILIQHFPRGPRLMGLSVSDRLCKVIDEGVWHWSVTIDIDCLTILHALPAIHGGADTIFWSLDGGNFSTAGAYTIFSPPGPKVDWSSLLLGQFKTPDIISHFGWLSSGGFLPWTNHGLGMGWEHAFYVEGIRLNLIPIYSSAALLHGNAYE</sequence>
<name>A0AAW2JIS2_SESRA</name>
<reference evidence="1" key="1">
    <citation type="submission" date="2020-06" db="EMBL/GenBank/DDBJ databases">
        <authorList>
            <person name="Li T."/>
            <person name="Hu X."/>
            <person name="Zhang T."/>
            <person name="Song X."/>
            <person name="Zhang H."/>
            <person name="Dai N."/>
            <person name="Sheng W."/>
            <person name="Hou X."/>
            <person name="Wei L."/>
        </authorList>
    </citation>
    <scope>NUCLEOTIDE SEQUENCE</scope>
    <source>
        <strain evidence="1">G02</strain>
        <tissue evidence="1">Leaf</tissue>
    </source>
</reference>
<gene>
    <name evidence="1" type="ORF">Sradi_6886500</name>
</gene>
<comment type="caution">
    <text evidence="1">The sequence shown here is derived from an EMBL/GenBank/DDBJ whole genome shotgun (WGS) entry which is preliminary data.</text>
</comment>
<reference evidence="1" key="2">
    <citation type="journal article" date="2024" name="Plant">
        <title>Genomic evolution and insights into agronomic trait innovations of Sesamum species.</title>
        <authorList>
            <person name="Miao H."/>
            <person name="Wang L."/>
            <person name="Qu L."/>
            <person name="Liu H."/>
            <person name="Sun Y."/>
            <person name="Le M."/>
            <person name="Wang Q."/>
            <person name="Wei S."/>
            <person name="Zheng Y."/>
            <person name="Lin W."/>
            <person name="Duan Y."/>
            <person name="Cao H."/>
            <person name="Xiong S."/>
            <person name="Wang X."/>
            <person name="Wei L."/>
            <person name="Li C."/>
            <person name="Ma Q."/>
            <person name="Ju M."/>
            <person name="Zhao R."/>
            <person name="Li G."/>
            <person name="Mu C."/>
            <person name="Tian Q."/>
            <person name="Mei H."/>
            <person name="Zhang T."/>
            <person name="Gao T."/>
            <person name="Zhang H."/>
        </authorList>
    </citation>
    <scope>NUCLEOTIDE SEQUENCE</scope>
    <source>
        <strain evidence="1">G02</strain>
    </source>
</reference>
<accession>A0AAW2JIS2</accession>
<evidence type="ECO:0000313" key="1">
    <source>
        <dbReference type="EMBL" id="KAL0294470.1"/>
    </source>
</evidence>
<dbReference type="EMBL" id="JACGWJ010000166">
    <property type="protein sequence ID" value="KAL0294470.1"/>
    <property type="molecule type" value="Genomic_DNA"/>
</dbReference>
<dbReference type="AlphaFoldDB" id="A0AAW2JIS2"/>